<evidence type="ECO:0000313" key="2">
    <source>
        <dbReference type="Proteomes" id="UP001305779"/>
    </source>
</evidence>
<dbReference type="Proteomes" id="UP001305779">
    <property type="component" value="Unassembled WGS sequence"/>
</dbReference>
<dbReference type="EMBL" id="JAXOVC010000007">
    <property type="protein sequence ID" value="KAK4499149.1"/>
    <property type="molecule type" value="Genomic_DNA"/>
</dbReference>
<accession>A0ABR0ECB8</accession>
<organism evidence="1 2">
    <name type="scientific">Zasmidium cellare</name>
    <name type="common">Wine cellar mold</name>
    <name type="synonym">Racodium cellare</name>
    <dbReference type="NCBI Taxonomy" id="395010"/>
    <lineage>
        <taxon>Eukaryota</taxon>
        <taxon>Fungi</taxon>
        <taxon>Dikarya</taxon>
        <taxon>Ascomycota</taxon>
        <taxon>Pezizomycotina</taxon>
        <taxon>Dothideomycetes</taxon>
        <taxon>Dothideomycetidae</taxon>
        <taxon>Mycosphaerellales</taxon>
        <taxon>Mycosphaerellaceae</taxon>
        <taxon>Zasmidium</taxon>
    </lineage>
</organism>
<dbReference type="InterPro" id="IPR027417">
    <property type="entry name" value="P-loop_NTPase"/>
</dbReference>
<protein>
    <submittedName>
        <fullName evidence="1">Uncharacterized protein</fullName>
    </submittedName>
</protein>
<dbReference type="Pfam" id="PF13671">
    <property type="entry name" value="AAA_33"/>
    <property type="match status" value="1"/>
</dbReference>
<comment type="caution">
    <text evidence="1">The sequence shown here is derived from an EMBL/GenBank/DDBJ whole genome shotgun (WGS) entry which is preliminary data.</text>
</comment>
<proteinExistence type="predicted"/>
<sequence>MTCGIAGAGKTTLSKEVLKAHPNFQRLSIDEIVASRHGLYNIDYSPSKHEEYSDEAADEFLETLKRNLEVRKVDVLLDRAFYAKEDRDEFKALVEKANARWVLVHLKVDESILWRRIAERRKKGVDANCALEISEELFRIMNTEAQRTQL</sequence>
<gene>
    <name evidence="1" type="ORF">PRZ48_009661</name>
</gene>
<evidence type="ECO:0000313" key="1">
    <source>
        <dbReference type="EMBL" id="KAK4499149.1"/>
    </source>
</evidence>
<reference evidence="1 2" key="1">
    <citation type="journal article" date="2023" name="G3 (Bethesda)">
        <title>A chromosome-level genome assembly of Zasmidium syzygii isolated from banana leaves.</title>
        <authorList>
            <person name="van Westerhoven A.C."/>
            <person name="Mehrabi R."/>
            <person name="Talebi R."/>
            <person name="Steentjes M.B.F."/>
            <person name="Corcolon B."/>
            <person name="Chong P.A."/>
            <person name="Kema G.H.J."/>
            <person name="Seidl M.F."/>
        </authorList>
    </citation>
    <scope>NUCLEOTIDE SEQUENCE [LARGE SCALE GENOMIC DNA]</scope>
    <source>
        <strain evidence="1 2">P124</strain>
    </source>
</reference>
<name>A0ABR0ECB8_ZASCE</name>
<dbReference type="SUPFAM" id="SSF52540">
    <property type="entry name" value="P-loop containing nucleoside triphosphate hydrolases"/>
    <property type="match status" value="1"/>
</dbReference>
<keyword evidence="2" id="KW-1185">Reference proteome</keyword>
<dbReference type="Gene3D" id="3.40.50.300">
    <property type="entry name" value="P-loop containing nucleotide triphosphate hydrolases"/>
    <property type="match status" value="1"/>
</dbReference>